<reference evidence="1" key="2">
    <citation type="submission" date="2020-09" db="EMBL/GenBank/DDBJ databases">
        <authorList>
            <person name="Sun Q."/>
            <person name="Zhou Y."/>
        </authorList>
    </citation>
    <scope>NUCLEOTIDE SEQUENCE</scope>
    <source>
        <strain evidence="1">CGMCC 4.7306</strain>
    </source>
</reference>
<accession>A0A917S034</accession>
<keyword evidence="2" id="KW-1185">Reference proteome</keyword>
<sequence>MVDCRRLPRHRAVSPADGWAHRRETFSPGDGDFVAAEFYECGPGERGGHELGDGISLCYRGRSVERPRDLAAAILRAADLVEGSGVTFDLIPTADAEPDTYRVILYGTD</sequence>
<proteinExistence type="predicted"/>
<dbReference type="RefSeq" id="WP_188893139.1">
    <property type="nucleotide sequence ID" value="NZ_BMMZ01000001.1"/>
</dbReference>
<gene>
    <name evidence="1" type="ORF">GCM10011575_00040</name>
</gene>
<reference evidence="1" key="1">
    <citation type="journal article" date="2014" name="Int. J. Syst. Evol. Microbiol.">
        <title>Complete genome sequence of Corynebacterium casei LMG S-19264T (=DSM 44701T), isolated from a smear-ripened cheese.</title>
        <authorList>
            <consortium name="US DOE Joint Genome Institute (JGI-PGF)"/>
            <person name="Walter F."/>
            <person name="Albersmeier A."/>
            <person name="Kalinowski J."/>
            <person name="Ruckert C."/>
        </authorList>
    </citation>
    <scope>NUCLEOTIDE SEQUENCE</scope>
    <source>
        <strain evidence="1">CGMCC 4.7306</strain>
    </source>
</reference>
<name>A0A917S034_9ACTN</name>
<organism evidence="1 2">
    <name type="scientific">Microlunatus endophyticus</name>
    <dbReference type="NCBI Taxonomy" id="1716077"/>
    <lineage>
        <taxon>Bacteria</taxon>
        <taxon>Bacillati</taxon>
        <taxon>Actinomycetota</taxon>
        <taxon>Actinomycetes</taxon>
        <taxon>Propionibacteriales</taxon>
        <taxon>Propionibacteriaceae</taxon>
        <taxon>Microlunatus</taxon>
    </lineage>
</organism>
<dbReference type="EMBL" id="BMMZ01000001">
    <property type="protein sequence ID" value="GGL46084.1"/>
    <property type="molecule type" value="Genomic_DNA"/>
</dbReference>
<comment type="caution">
    <text evidence="1">The sequence shown here is derived from an EMBL/GenBank/DDBJ whole genome shotgun (WGS) entry which is preliminary data.</text>
</comment>
<evidence type="ECO:0000313" key="2">
    <source>
        <dbReference type="Proteomes" id="UP000613840"/>
    </source>
</evidence>
<evidence type="ECO:0000313" key="1">
    <source>
        <dbReference type="EMBL" id="GGL46084.1"/>
    </source>
</evidence>
<dbReference type="AlphaFoldDB" id="A0A917S034"/>
<dbReference type="Proteomes" id="UP000613840">
    <property type="component" value="Unassembled WGS sequence"/>
</dbReference>
<protein>
    <submittedName>
        <fullName evidence="1">Uncharacterized protein</fullName>
    </submittedName>
</protein>